<dbReference type="InterPro" id="IPR014145">
    <property type="entry name" value="LigD_pol_dom"/>
</dbReference>
<name>A0A7Y0L4V5_9FIRM</name>
<dbReference type="Proteomes" id="UP000533476">
    <property type="component" value="Unassembled WGS sequence"/>
</dbReference>
<gene>
    <name evidence="2" type="ORF">HIJ39_08755</name>
</gene>
<dbReference type="Pfam" id="PF21686">
    <property type="entry name" value="LigD_Prim-Pol"/>
    <property type="match status" value="1"/>
</dbReference>
<accession>A0A7Y0L4V5</accession>
<reference evidence="2 3" key="1">
    <citation type="submission" date="2020-04" db="EMBL/GenBank/DDBJ databases">
        <authorList>
            <person name="Zhang R."/>
            <person name="Schippers A."/>
        </authorList>
    </citation>
    <scope>NUCLEOTIDE SEQUENCE [LARGE SCALE GENOMIC DNA]</scope>
    <source>
        <strain evidence="2 3">DSM 109850</strain>
    </source>
</reference>
<keyword evidence="3" id="KW-1185">Reference proteome</keyword>
<comment type="caution">
    <text evidence="2">The sequence shown here is derived from an EMBL/GenBank/DDBJ whole genome shotgun (WGS) entry which is preliminary data.</text>
</comment>
<proteinExistence type="predicted"/>
<evidence type="ECO:0000313" key="2">
    <source>
        <dbReference type="EMBL" id="NMP22440.1"/>
    </source>
</evidence>
<feature type="domain" description="DNA ligase D polymerase" evidence="1">
    <location>
        <begin position="35"/>
        <end position="267"/>
    </location>
</feature>
<dbReference type="PANTHER" id="PTHR42705:SF2">
    <property type="entry name" value="BIFUNCTIONAL NON-HOMOLOGOUS END JOINING PROTEIN LIGD"/>
    <property type="match status" value="1"/>
</dbReference>
<dbReference type="EMBL" id="JABBVZ010000023">
    <property type="protein sequence ID" value="NMP22440.1"/>
    <property type="molecule type" value="Genomic_DNA"/>
</dbReference>
<dbReference type="InterPro" id="IPR052171">
    <property type="entry name" value="NHEJ_LigD"/>
</dbReference>
<dbReference type="PANTHER" id="PTHR42705">
    <property type="entry name" value="BIFUNCTIONAL NON-HOMOLOGOUS END JOINING PROTEIN LIGD"/>
    <property type="match status" value="1"/>
</dbReference>
<dbReference type="AlphaFoldDB" id="A0A7Y0L4V5"/>
<evidence type="ECO:0000259" key="1">
    <source>
        <dbReference type="Pfam" id="PF21686"/>
    </source>
</evidence>
<dbReference type="Gene3D" id="3.90.920.10">
    <property type="entry name" value="DNA primase, PRIM domain"/>
    <property type="match status" value="1"/>
</dbReference>
<sequence>MRGIYGMQESDSGVKAAWPKVSHPYRILYPKPGLTRMDVLGYYAEVAPYLLRLAKGRAITVKRWPHGVDGTMFYQKHPPEGGPILVEDLPSLLTWVAQGALEFHAPLGHVDQPLQHDWAILDLDPNPPAGWESVMAVARVFRSLLDLLEIPFLLKTSGQRGLHFYIAIEPLDHREVMAIMGRLSEMICQTVPELATLERLKRDRGNRVYLDYLQNGYQRTTVLAYSLRATPNATISTPIRWEDLATPADGWTMERVRAHLGRHGNLFEWQGPRVDLEGVARRHGLRAQERRMPSDR</sequence>
<protein>
    <submittedName>
        <fullName evidence="2">DNA primase</fullName>
    </submittedName>
</protein>
<evidence type="ECO:0000313" key="3">
    <source>
        <dbReference type="Proteomes" id="UP000533476"/>
    </source>
</evidence>
<organism evidence="2 3">
    <name type="scientific">Sulfobacillus harzensis</name>
    <dbReference type="NCBI Taxonomy" id="2729629"/>
    <lineage>
        <taxon>Bacteria</taxon>
        <taxon>Bacillati</taxon>
        <taxon>Bacillota</taxon>
        <taxon>Clostridia</taxon>
        <taxon>Eubacteriales</taxon>
        <taxon>Clostridiales Family XVII. Incertae Sedis</taxon>
        <taxon>Sulfobacillus</taxon>
    </lineage>
</organism>